<keyword evidence="3" id="KW-1185">Reference proteome</keyword>
<evidence type="ECO:0000256" key="1">
    <source>
        <dbReference type="SAM" id="MobiDB-lite"/>
    </source>
</evidence>
<feature type="region of interest" description="Disordered" evidence="1">
    <location>
        <begin position="76"/>
        <end position="95"/>
    </location>
</feature>
<dbReference type="Gene3D" id="3.30.420.10">
    <property type="entry name" value="Ribonuclease H-like superfamily/Ribonuclease H"/>
    <property type="match status" value="1"/>
</dbReference>
<dbReference type="Proteomes" id="UP001152795">
    <property type="component" value="Unassembled WGS sequence"/>
</dbReference>
<dbReference type="InterPro" id="IPR036397">
    <property type="entry name" value="RNaseH_sf"/>
</dbReference>
<dbReference type="InterPro" id="IPR043128">
    <property type="entry name" value="Rev_trsase/Diguanyl_cyclase"/>
</dbReference>
<dbReference type="PANTHER" id="PTHR37984">
    <property type="entry name" value="PROTEIN CBG26694"/>
    <property type="match status" value="1"/>
</dbReference>
<dbReference type="Gene3D" id="1.10.340.70">
    <property type="match status" value="1"/>
</dbReference>
<dbReference type="InterPro" id="IPR050951">
    <property type="entry name" value="Retrovirus_Pol_polyprotein"/>
</dbReference>
<gene>
    <name evidence="2" type="ORF">PACLA_8A064193</name>
</gene>
<organism evidence="2 3">
    <name type="scientific">Paramuricea clavata</name>
    <name type="common">Red gorgonian</name>
    <name type="synonym">Violescent sea-whip</name>
    <dbReference type="NCBI Taxonomy" id="317549"/>
    <lineage>
        <taxon>Eukaryota</taxon>
        <taxon>Metazoa</taxon>
        <taxon>Cnidaria</taxon>
        <taxon>Anthozoa</taxon>
        <taxon>Octocorallia</taxon>
        <taxon>Malacalcyonacea</taxon>
        <taxon>Plexauridae</taxon>
        <taxon>Paramuricea</taxon>
    </lineage>
</organism>
<dbReference type="Gene3D" id="3.30.70.270">
    <property type="match status" value="1"/>
</dbReference>
<feature type="compositionally biased region" description="Basic and acidic residues" evidence="1">
    <location>
        <begin position="605"/>
        <end position="616"/>
    </location>
</feature>
<evidence type="ECO:0000313" key="2">
    <source>
        <dbReference type="EMBL" id="CAB4011524.1"/>
    </source>
</evidence>
<dbReference type="Pfam" id="PF17919">
    <property type="entry name" value="RT_RNaseH_2"/>
    <property type="match status" value="1"/>
</dbReference>
<dbReference type="PROSITE" id="PS50994">
    <property type="entry name" value="INTEGRASE"/>
    <property type="match status" value="1"/>
</dbReference>
<dbReference type="Pfam" id="PF17921">
    <property type="entry name" value="Integrase_H2C2"/>
    <property type="match status" value="1"/>
</dbReference>
<dbReference type="GO" id="GO:0015074">
    <property type="term" value="P:DNA integration"/>
    <property type="evidence" value="ECO:0007669"/>
    <property type="project" value="InterPro"/>
</dbReference>
<dbReference type="InterPro" id="IPR041577">
    <property type="entry name" value="RT_RNaseH_2"/>
</dbReference>
<evidence type="ECO:0000313" key="3">
    <source>
        <dbReference type="Proteomes" id="UP001152795"/>
    </source>
</evidence>
<name>A0A6S7HZZ8_PARCT</name>
<protein>
    <submittedName>
        <fullName evidence="2">Transposon Ty3-I Gag-Pol poly</fullName>
    </submittedName>
</protein>
<feature type="compositionally biased region" description="Polar residues" evidence="1">
    <location>
        <begin position="381"/>
        <end position="390"/>
    </location>
</feature>
<dbReference type="EMBL" id="CACRXK020007178">
    <property type="protein sequence ID" value="CAB4011524.1"/>
    <property type="molecule type" value="Genomic_DNA"/>
</dbReference>
<dbReference type="InterPro" id="IPR012337">
    <property type="entry name" value="RNaseH-like_sf"/>
</dbReference>
<feature type="region of interest" description="Disordered" evidence="1">
    <location>
        <begin position="521"/>
        <end position="616"/>
    </location>
</feature>
<dbReference type="InterPro" id="IPR001584">
    <property type="entry name" value="Integrase_cat-core"/>
</dbReference>
<sequence length="616" mass="70600">MTQPLRKLEDKDFEWCWLEQHEKAFKTVKDYLAKAPVLAYYDVTKEVTIQCDASETGLGAVLLQEDQPIAYASRALTETETRPSTTESSFRKAYHKSPKRLQRMLMALQSYTLEIHYKKGTLMWISDTLSRAYRSTTESAEHDISEVRALEEINHCEGVSIAPNRLNQLKQCTSTDPVMQQLITAINTGWAIDRKQCPPALIPFYNNRSELIEDNELVFFGERLVVPSSLRKEMLQQIHKSHIGIEGCLRRAREVIYWPRMNAEVKDYVSKCSICQTHQPEQCREPLKSYDLPQRPWSVVGEDLCQLGHQQFLIIVDYWSGFFEVQELSKVTSKTVITASKVQFARHGIPDTLISDNGPQFASAELAQFTKEWQIEHRTSSPRYPQSNGRAENAKAKASGEDPLLALLDWRNTPTENIGTSPAKRLMGRRTRTLLSTHQSLLKTPEQNGTKKELENRKVKQARLYNKKSKPLEPLQSGCAIRMKLPGDNRWSLGTCVRALENRSFEVQVCGRRYRRNRRHLRATKEMAPPPNVKDSKIEPSEPIEKDLTPSLPVVEHSTSTNPLTHETENENQVGSSGSNGGRTPSESDTRQEETIPRRTTRVRRSPDWQKDYERH</sequence>
<dbReference type="FunFam" id="3.30.420.10:FF:000063">
    <property type="entry name" value="Retrovirus-related Pol polyprotein from transposon 297-like Protein"/>
    <property type="match status" value="1"/>
</dbReference>
<proteinExistence type="predicted"/>
<dbReference type="SUPFAM" id="SSF53098">
    <property type="entry name" value="Ribonuclease H-like"/>
    <property type="match status" value="1"/>
</dbReference>
<dbReference type="SUPFAM" id="SSF56672">
    <property type="entry name" value="DNA/RNA polymerases"/>
    <property type="match status" value="1"/>
</dbReference>
<dbReference type="AlphaFoldDB" id="A0A6S7HZZ8"/>
<dbReference type="InterPro" id="IPR041588">
    <property type="entry name" value="Integrase_H2C2"/>
</dbReference>
<dbReference type="Pfam" id="PF00665">
    <property type="entry name" value="rve"/>
    <property type="match status" value="1"/>
</dbReference>
<dbReference type="GO" id="GO:0003676">
    <property type="term" value="F:nucleic acid binding"/>
    <property type="evidence" value="ECO:0007669"/>
    <property type="project" value="InterPro"/>
</dbReference>
<feature type="compositionally biased region" description="Polar residues" evidence="1">
    <location>
        <begin position="557"/>
        <end position="585"/>
    </location>
</feature>
<reference evidence="2" key="1">
    <citation type="submission" date="2020-04" db="EMBL/GenBank/DDBJ databases">
        <authorList>
            <person name="Alioto T."/>
            <person name="Alioto T."/>
            <person name="Gomez Garrido J."/>
        </authorList>
    </citation>
    <scope>NUCLEOTIDE SEQUENCE</scope>
    <source>
        <strain evidence="2">A484AB</strain>
    </source>
</reference>
<accession>A0A6S7HZZ8</accession>
<feature type="compositionally biased region" description="Basic and acidic residues" evidence="1">
    <location>
        <begin position="534"/>
        <end position="548"/>
    </location>
</feature>
<feature type="region of interest" description="Disordered" evidence="1">
    <location>
        <begin position="377"/>
        <end position="398"/>
    </location>
</feature>
<dbReference type="OrthoDB" id="5977361at2759"/>
<feature type="compositionally biased region" description="Basic and acidic residues" evidence="1">
    <location>
        <begin position="586"/>
        <end position="597"/>
    </location>
</feature>
<dbReference type="PANTHER" id="PTHR37984:SF8">
    <property type="entry name" value="CCHC-TYPE DOMAIN-CONTAINING PROTEIN"/>
    <property type="match status" value="1"/>
</dbReference>
<comment type="caution">
    <text evidence="2">The sequence shown here is derived from an EMBL/GenBank/DDBJ whole genome shotgun (WGS) entry which is preliminary data.</text>
</comment>
<dbReference type="InterPro" id="IPR043502">
    <property type="entry name" value="DNA/RNA_pol_sf"/>
</dbReference>
<dbReference type="FunFam" id="1.10.340.70:FF:000003">
    <property type="entry name" value="Protein CBG25708"/>
    <property type="match status" value="1"/>
</dbReference>